<keyword evidence="2" id="KW-1185">Reference proteome</keyword>
<protein>
    <submittedName>
        <fullName evidence="1">Uncharacterized protein</fullName>
    </submittedName>
</protein>
<evidence type="ECO:0000313" key="1">
    <source>
        <dbReference type="EMBL" id="KAK9146552.1"/>
    </source>
</evidence>
<comment type="caution">
    <text evidence="1">The sequence shown here is derived from an EMBL/GenBank/DDBJ whole genome shotgun (WGS) entry which is preliminary data.</text>
</comment>
<name>A0AAP0K8A8_9MAGN</name>
<evidence type="ECO:0000313" key="2">
    <source>
        <dbReference type="Proteomes" id="UP001417504"/>
    </source>
</evidence>
<dbReference type="Proteomes" id="UP001417504">
    <property type="component" value="Unassembled WGS sequence"/>
</dbReference>
<proteinExistence type="predicted"/>
<dbReference type="EMBL" id="JBBNAE010000002">
    <property type="protein sequence ID" value="KAK9146552.1"/>
    <property type="molecule type" value="Genomic_DNA"/>
</dbReference>
<accession>A0AAP0K8A8</accession>
<organism evidence="1 2">
    <name type="scientific">Stephania japonica</name>
    <dbReference type="NCBI Taxonomy" id="461633"/>
    <lineage>
        <taxon>Eukaryota</taxon>
        <taxon>Viridiplantae</taxon>
        <taxon>Streptophyta</taxon>
        <taxon>Embryophyta</taxon>
        <taxon>Tracheophyta</taxon>
        <taxon>Spermatophyta</taxon>
        <taxon>Magnoliopsida</taxon>
        <taxon>Ranunculales</taxon>
        <taxon>Menispermaceae</taxon>
        <taxon>Menispermoideae</taxon>
        <taxon>Cissampelideae</taxon>
        <taxon>Stephania</taxon>
    </lineage>
</organism>
<sequence length="186" mass="20320">MNIFSPSGLNQLDLSECGGSGLSCYDGVDEGSVVVDPTQLVAMDGCDCVVDEMHEFLQAVDQESVGKWEVYESRLCLLDVGERLLALVYWGLIRISGQALGLEAWAWIMNWHGPEVDPSKSRGKGKLPEYRRSETDCLTHTVRNALAAPNVLSVETQKICNEFLGFPTRDSSSPSLLDPCSPPQGV</sequence>
<dbReference type="AlphaFoldDB" id="A0AAP0K8A8"/>
<gene>
    <name evidence="1" type="ORF">Sjap_006455</name>
</gene>
<reference evidence="1 2" key="1">
    <citation type="submission" date="2024-01" db="EMBL/GenBank/DDBJ databases">
        <title>Genome assemblies of Stephania.</title>
        <authorList>
            <person name="Yang L."/>
        </authorList>
    </citation>
    <scope>NUCLEOTIDE SEQUENCE [LARGE SCALE GENOMIC DNA]</scope>
    <source>
        <strain evidence="1">QJT</strain>
        <tissue evidence="1">Leaf</tissue>
    </source>
</reference>